<dbReference type="Ensembl" id="ENSLACT00000013036.1">
    <property type="protein sequence ID" value="ENSLACP00000012941.1"/>
    <property type="gene ID" value="ENSLACG00000011397.1"/>
</dbReference>
<dbReference type="EMBL" id="AFYH01122790">
    <property type="status" value="NOT_ANNOTATED_CDS"/>
    <property type="molecule type" value="Genomic_DNA"/>
</dbReference>
<reference evidence="15" key="1">
    <citation type="submission" date="2011-08" db="EMBL/GenBank/DDBJ databases">
        <title>The draft genome of Latimeria chalumnae.</title>
        <authorList>
            <person name="Di Palma F."/>
            <person name="Alfoldi J."/>
            <person name="Johnson J."/>
            <person name="Berlin A."/>
            <person name="Gnerre S."/>
            <person name="Jaffe D."/>
            <person name="MacCallum I."/>
            <person name="Young S."/>
            <person name="Walker B.J."/>
            <person name="Lander E."/>
            <person name="Lindblad-Toh K."/>
        </authorList>
    </citation>
    <scope>NUCLEOTIDE SEQUENCE [LARGE SCALE GENOMIC DNA]</scope>
    <source>
        <strain evidence="15">Wild caught</strain>
    </source>
</reference>
<evidence type="ECO:0000256" key="12">
    <source>
        <dbReference type="RuleBase" id="RU366009"/>
    </source>
</evidence>
<comment type="pathway">
    <text evidence="1 12">Purine metabolism; guanine degradation; xanthine from guanine: step 1/1.</text>
</comment>
<dbReference type="Proteomes" id="UP000008672">
    <property type="component" value="Unassembled WGS sequence"/>
</dbReference>
<dbReference type="EC" id="3.5.4.3" evidence="4 12"/>
<dbReference type="UniPathway" id="UPA00603">
    <property type="reaction ID" value="UER00660"/>
</dbReference>
<dbReference type="InterPro" id="IPR032466">
    <property type="entry name" value="Metal_Hydrolase"/>
</dbReference>
<keyword evidence="6" id="KW-0597">Phosphoprotein</keyword>
<dbReference type="PANTHER" id="PTHR11271:SF6">
    <property type="entry name" value="GUANINE DEAMINASE"/>
    <property type="match status" value="1"/>
</dbReference>
<comment type="catalytic activity">
    <reaction evidence="12">
        <text>guanine + H2O + H(+) = xanthine + NH4(+)</text>
        <dbReference type="Rhea" id="RHEA:14665"/>
        <dbReference type="ChEBI" id="CHEBI:15377"/>
        <dbReference type="ChEBI" id="CHEBI:15378"/>
        <dbReference type="ChEBI" id="CHEBI:16235"/>
        <dbReference type="ChEBI" id="CHEBI:17712"/>
        <dbReference type="ChEBI" id="CHEBI:28938"/>
        <dbReference type="EC" id="3.5.4.3"/>
    </reaction>
</comment>
<dbReference type="FunCoup" id="H3ATH0">
    <property type="interactions" value="556"/>
</dbReference>
<evidence type="ECO:0000256" key="11">
    <source>
        <dbReference type="ARBA" id="ARBA00083147"/>
    </source>
</evidence>
<protein>
    <recommendedName>
        <fullName evidence="5 12">Guanine deaminase</fullName>
        <shortName evidence="12">Guanase</shortName>
        <ecNumber evidence="4 12">3.5.4.3</ecNumber>
    </recommendedName>
    <alternativeName>
        <fullName evidence="11 12">Guanine aminohydrolase</fullName>
    </alternativeName>
</protein>
<keyword evidence="8 12" id="KW-0378">Hydrolase</keyword>
<comment type="similarity">
    <text evidence="2 12">Belongs to the metallo-dependent hydrolases superfamily. ATZ/TRZ family.</text>
</comment>
<gene>
    <name evidence="14" type="primary">GDA</name>
</gene>
<dbReference type="GO" id="GO:0006147">
    <property type="term" value="P:guanine catabolic process"/>
    <property type="evidence" value="ECO:0007669"/>
    <property type="project" value="UniProtKB-UniRule"/>
</dbReference>
<dbReference type="OMA" id="CVHMNDS"/>
<dbReference type="GO" id="GO:0005829">
    <property type="term" value="C:cytosol"/>
    <property type="evidence" value="ECO:0007669"/>
    <property type="project" value="TreeGrafter"/>
</dbReference>
<dbReference type="InterPro" id="IPR006680">
    <property type="entry name" value="Amidohydro-rel"/>
</dbReference>
<dbReference type="InterPro" id="IPR011059">
    <property type="entry name" value="Metal-dep_hydrolase_composite"/>
</dbReference>
<dbReference type="InterPro" id="IPR051607">
    <property type="entry name" value="Metallo-dep_hydrolases"/>
</dbReference>
<comment type="function">
    <text evidence="10 12">Catalyzes the hydrolytic deamination of guanine, producing xanthine and ammonia.</text>
</comment>
<evidence type="ECO:0000256" key="9">
    <source>
        <dbReference type="ARBA" id="ARBA00022833"/>
    </source>
</evidence>
<dbReference type="SUPFAM" id="SSF51556">
    <property type="entry name" value="Metallo-dependent hydrolases"/>
    <property type="match status" value="1"/>
</dbReference>
<feature type="domain" description="Amidohydrolase-related" evidence="13">
    <location>
        <begin position="35"/>
        <end position="406"/>
    </location>
</feature>
<evidence type="ECO:0000256" key="7">
    <source>
        <dbReference type="ARBA" id="ARBA00022723"/>
    </source>
</evidence>
<dbReference type="GO" id="GO:0008270">
    <property type="term" value="F:zinc ion binding"/>
    <property type="evidence" value="ECO:0007669"/>
    <property type="project" value="UniProtKB-UniRule"/>
</dbReference>
<dbReference type="GeneTree" id="ENSGT00390000017130"/>
<dbReference type="Gene3D" id="3.20.20.140">
    <property type="entry name" value="Metal-dependent hydrolases"/>
    <property type="match status" value="1"/>
</dbReference>
<keyword evidence="15" id="KW-1185">Reference proteome</keyword>
<dbReference type="InParanoid" id="H3ATH0"/>
<keyword evidence="9 12" id="KW-0862">Zinc</keyword>
<dbReference type="EMBL" id="AFYH01122786">
    <property type="status" value="NOT_ANNOTATED_CDS"/>
    <property type="molecule type" value="Genomic_DNA"/>
</dbReference>
<dbReference type="HOGENOM" id="CLU_012358_0_1_1"/>
<dbReference type="AlphaFoldDB" id="H3ATH0"/>
<accession>H3ATH0</accession>
<sequence length="411" mass="46245">EIAFIEHSEEQGELSEIWNFKESDIRELNNGEFFIPGMVDTHIHAPQYAYAGTGLDLPLLQWLNKYTFPAESRYKELDYAKDIYTKVVKRTLKNGTTTACYFATIHTDSSLLLADITDKFGQRAFVGKVCMDINNAMPQYKECTLESVEEMNRFLAELLEKKYPRVKPIVTPRFVPSCTKDLLMKLGLLVKKNDTHVQSHISENRGEVELVKNLFPDCKSYSEVYDKYHLLTNKQTVMAHGCYLSDKELKLFKHRGAAISHCPNSNISIFSGLLDVRNVLNHKVKLGLGTDVAGGYSASMLDAVRKALDISKILTIQTPSYETLTFKEVFRLATLGGSQALGLDNIIGNFEVGKEFDAVLIKPNVPASPFDVFAEDSCENIAKDIIQKFIYLGDDRNMTEVYVAGSCVVPF</sequence>
<evidence type="ECO:0000313" key="14">
    <source>
        <dbReference type="Ensembl" id="ENSLACP00000012941.1"/>
    </source>
</evidence>
<evidence type="ECO:0000256" key="8">
    <source>
        <dbReference type="ARBA" id="ARBA00022801"/>
    </source>
</evidence>
<evidence type="ECO:0000313" key="15">
    <source>
        <dbReference type="Proteomes" id="UP000008672"/>
    </source>
</evidence>
<proteinExistence type="inferred from homology"/>
<dbReference type="NCBIfam" id="TIGR02967">
    <property type="entry name" value="guan_deamin"/>
    <property type="match status" value="1"/>
</dbReference>
<evidence type="ECO:0000256" key="2">
    <source>
        <dbReference type="ARBA" id="ARBA00006745"/>
    </source>
</evidence>
<comment type="cofactor">
    <cofactor evidence="12">
        <name>Zn(2+)</name>
        <dbReference type="ChEBI" id="CHEBI:29105"/>
    </cofactor>
    <text evidence="12">Binds 1 zinc ion per subunit.</text>
</comment>
<dbReference type="InterPro" id="IPR014311">
    <property type="entry name" value="Guanine_deaminase"/>
</dbReference>
<evidence type="ECO:0000256" key="6">
    <source>
        <dbReference type="ARBA" id="ARBA00022553"/>
    </source>
</evidence>
<organism evidence="14 15">
    <name type="scientific">Latimeria chalumnae</name>
    <name type="common">Coelacanth</name>
    <dbReference type="NCBI Taxonomy" id="7897"/>
    <lineage>
        <taxon>Eukaryota</taxon>
        <taxon>Metazoa</taxon>
        <taxon>Chordata</taxon>
        <taxon>Craniata</taxon>
        <taxon>Vertebrata</taxon>
        <taxon>Euteleostomi</taxon>
        <taxon>Coelacanthiformes</taxon>
        <taxon>Coelacanthidae</taxon>
        <taxon>Latimeria</taxon>
    </lineage>
</organism>
<dbReference type="GO" id="GO:0008892">
    <property type="term" value="F:guanine deaminase activity"/>
    <property type="evidence" value="ECO:0007669"/>
    <property type="project" value="UniProtKB-UniRule"/>
</dbReference>
<dbReference type="PANTHER" id="PTHR11271">
    <property type="entry name" value="GUANINE DEAMINASE"/>
    <property type="match status" value="1"/>
</dbReference>
<reference evidence="14" key="3">
    <citation type="submission" date="2025-09" db="UniProtKB">
        <authorList>
            <consortium name="Ensembl"/>
        </authorList>
    </citation>
    <scope>IDENTIFICATION</scope>
</reference>
<evidence type="ECO:0000256" key="4">
    <source>
        <dbReference type="ARBA" id="ARBA00012781"/>
    </source>
</evidence>
<evidence type="ECO:0000256" key="1">
    <source>
        <dbReference type="ARBA" id="ARBA00004984"/>
    </source>
</evidence>
<evidence type="ECO:0000256" key="3">
    <source>
        <dbReference type="ARBA" id="ARBA00011738"/>
    </source>
</evidence>
<dbReference type="Bgee" id="ENSLACG00000011397">
    <property type="expression patterns" value="Expressed in pelvic fin and 5 other cell types or tissues"/>
</dbReference>
<name>H3ATH0_LATCH</name>
<evidence type="ECO:0000256" key="5">
    <source>
        <dbReference type="ARBA" id="ARBA00014514"/>
    </source>
</evidence>
<dbReference type="eggNOG" id="KOG3968">
    <property type="taxonomic scope" value="Eukaryota"/>
</dbReference>
<dbReference type="EMBL" id="AFYH01122788">
    <property type="status" value="NOT_ANNOTATED_CDS"/>
    <property type="molecule type" value="Genomic_DNA"/>
</dbReference>
<dbReference type="EMBL" id="AFYH01122787">
    <property type="status" value="NOT_ANNOTATED_CDS"/>
    <property type="molecule type" value="Genomic_DNA"/>
</dbReference>
<dbReference type="STRING" id="7897.ENSLACP00000012941"/>
<dbReference type="Pfam" id="PF01979">
    <property type="entry name" value="Amidohydro_1"/>
    <property type="match status" value="1"/>
</dbReference>
<reference evidence="14" key="2">
    <citation type="submission" date="2025-08" db="UniProtKB">
        <authorList>
            <consortium name="Ensembl"/>
        </authorList>
    </citation>
    <scope>IDENTIFICATION</scope>
</reference>
<evidence type="ECO:0000256" key="10">
    <source>
        <dbReference type="ARBA" id="ARBA00056079"/>
    </source>
</evidence>
<dbReference type="EMBL" id="AFYH01122789">
    <property type="status" value="NOT_ANNOTATED_CDS"/>
    <property type="molecule type" value="Genomic_DNA"/>
</dbReference>
<dbReference type="Gene3D" id="2.30.40.10">
    <property type="entry name" value="Urease, subunit C, domain 1"/>
    <property type="match status" value="1"/>
</dbReference>
<evidence type="ECO:0000259" key="13">
    <source>
        <dbReference type="Pfam" id="PF01979"/>
    </source>
</evidence>
<dbReference type="FunFam" id="3.20.20.140:FF:000021">
    <property type="entry name" value="Guanine deaminase"/>
    <property type="match status" value="1"/>
</dbReference>
<comment type="subunit">
    <text evidence="3">Homodimer.</text>
</comment>
<keyword evidence="7 12" id="KW-0479">Metal-binding</keyword>